<dbReference type="OrthoDB" id="3311584at2"/>
<comment type="caution">
    <text evidence="2">The sequence shown here is derived from an EMBL/GenBank/DDBJ whole genome shotgun (WGS) entry which is preliminary data.</text>
</comment>
<dbReference type="AlphaFoldDB" id="W7IVV9"/>
<sequence>MEGNHHGNIVQARAIHGDVHFHHVPTADVPHQVPLAPVRFVNRSAELAAGGGALGAGEGRGSRITVLTGLPGAGKSALARRLVELNRGAYPGGELYVDFGAVAVADHQEAVGDALGSCLLALGVSSQLVPASLADRAGLFRSKTAASPVLVVLDDVAEPGQVPAFRPQAPGSAVLVTSNAQLTELRLDGADVVEVGPLDEAAGTHMLRELCGARAAGGEPDLAALVRECGGLPVALRVAAARLVGRRSLTVRALVEEIADTRRGAGAFRVNGEDKVSAVFAVAYRKLPGDAARLYRLLGASPVADFTVELAAAVLDIDEGGCADLVDVVVEAGLLQEVTGGRHRFHGLVRRHAASEAAADPAELAAGVRRAVGFLLVSAAFGDLAILGPGRYRCTPHDQVLTGREDPFSGDKAAALEWMDVERPNLAAGVRTALEQGWYDQAWQLAESATALYANRRYLVDWTETSELGSRAARLAGNAEAEARLRSFASRAWIDLGDTARARAELDEAFPLLAGTEDTRLVASVHEMDGRHHEAVGDHARALAAFQRSLDLFTSMDDLRGAASLTYFIGCARFALGDLADAQATLGRAAELLREVPDSKMEGRALITIGRVHEALGDDDQAGAAFGRAVDVLVAGDDLFHESWAREAAANLAERRGDVEAARLHVTRMVEIQVRLGGGRVGRAHGPVGRPGLTRRPSRSRRAPVSAVCSPSARHPVSSRWWTTEPITDTAAVDVARTSRPPRTTTTAPPATAAAAMRAPGYAASADEAKATAWASSAGSSR</sequence>
<dbReference type="STRING" id="909613.UO65_3857"/>
<dbReference type="RefSeq" id="WP_052021349.1">
    <property type="nucleotide sequence ID" value="NZ_AYXG01000139.1"/>
</dbReference>
<name>W7IVV9_9PSEU</name>
<dbReference type="InterPro" id="IPR027417">
    <property type="entry name" value="P-loop_NTPase"/>
</dbReference>
<evidence type="ECO:0000313" key="3">
    <source>
        <dbReference type="Proteomes" id="UP000019277"/>
    </source>
</evidence>
<dbReference type="eggNOG" id="COG3903">
    <property type="taxonomic scope" value="Bacteria"/>
</dbReference>
<accession>W7IVV9</accession>
<dbReference type="SUPFAM" id="SSF52540">
    <property type="entry name" value="P-loop containing nucleoside triphosphate hydrolases"/>
    <property type="match status" value="1"/>
</dbReference>
<organism evidence="2 3">
    <name type="scientific">Actinokineospora spheciospongiae</name>
    <dbReference type="NCBI Taxonomy" id="909613"/>
    <lineage>
        <taxon>Bacteria</taxon>
        <taxon>Bacillati</taxon>
        <taxon>Actinomycetota</taxon>
        <taxon>Actinomycetes</taxon>
        <taxon>Pseudonocardiales</taxon>
        <taxon>Pseudonocardiaceae</taxon>
        <taxon>Actinokineospora</taxon>
    </lineage>
</organism>
<dbReference type="SUPFAM" id="SSF48452">
    <property type="entry name" value="TPR-like"/>
    <property type="match status" value="2"/>
</dbReference>
<dbReference type="PRINTS" id="PR00364">
    <property type="entry name" value="DISEASERSIST"/>
</dbReference>
<evidence type="ECO:0000313" key="2">
    <source>
        <dbReference type="EMBL" id="EWC60927.1"/>
    </source>
</evidence>
<dbReference type="Gene3D" id="3.40.50.300">
    <property type="entry name" value="P-loop containing nucleotide triphosphate hydrolases"/>
    <property type="match status" value="1"/>
</dbReference>
<dbReference type="Proteomes" id="UP000019277">
    <property type="component" value="Unassembled WGS sequence"/>
</dbReference>
<dbReference type="EMBL" id="AYXG01000139">
    <property type="protein sequence ID" value="EWC60927.1"/>
    <property type="molecule type" value="Genomic_DNA"/>
</dbReference>
<dbReference type="PATRIC" id="fig|909613.9.peg.3858"/>
<feature type="compositionally biased region" description="Low complexity" evidence="1">
    <location>
        <begin position="737"/>
        <end position="766"/>
    </location>
</feature>
<dbReference type="InterPro" id="IPR011990">
    <property type="entry name" value="TPR-like_helical_dom_sf"/>
</dbReference>
<reference evidence="2 3" key="1">
    <citation type="journal article" date="2014" name="Genome Announc.">
        <title>Draft Genome Sequence of the Antitrypanosomally Active Sponge-Associated Bacterium Actinokineospora sp. Strain EG49.</title>
        <authorList>
            <person name="Harjes J."/>
            <person name="Ryu T."/>
            <person name="Abdelmohsen U.R."/>
            <person name="Moitinho-Silva L."/>
            <person name="Horn H."/>
            <person name="Ravasi T."/>
            <person name="Hentschel U."/>
        </authorList>
    </citation>
    <scope>NUCLEOTIDE SEQUENCE [LARGE SCALE GENOMIC DNA]</scope>
    <source>
        <strain evidence="2 3">EG49</strain>
    </source>
</reference>
<feature type="region of interest" description="Disordered" evidence="1">
    <location>
        <begin position="737"/>
        <end position="768"/>
    </location>
</feature>
<keyword evidence="3" id="KW-1185">Reference proteome</keyword>
<gene>
    <name evidence="2" type="ORF">UO65_3857</name>
</gene>
<dbReference type="Gene3D" id="1.25.40.10">
    <property type="entry name" value="Tetratricopeptide repeat domain"/>
    <property type="match status" value="1"/>
</dbReference>
<feature type="region of interest" description="Disordered" evidence="1">
    <location>
        <begin position="681"/>
        <end position="713"/>
    </location>
</feature>
<proteinExistence type="predicted"/>
<dbReference type="PANTHER" id="PTHR47691">
    <property type="entry name" value="REGULATOR-RELATED"/>
    <property type="match status" value="1"/>
</dbReference>
<dbReference type="PANTHER" id="PTHR47691:SF3">
    <property type="entry name" value="HTH-TYPE TRANSCRIPTIONAL REGULATOR RV0890C-RELATED"/>
    <property type="match status" value="1"/>
</dbReference>
<protein>
    <submittedName>
        <fullName evidence="2">Transcriptional regulator, SARP family</fullName>
    </submittedName>
</protein>
<evidence type="ECO:0000256" key="1">
    <source>
        <dbReference type="SAM" id="MobiDB-lite"/>
    </source>
</evidence>